<dbReference type="Proteomes" id="UP000178109">
    <property type="component" value="Unassembled WGS sequence"/>
</dbReference>
<evidence type="ECO:0000313" key="4">
    <source>
        <dbReference type="Proteomes" id="UP000178109"/>
    </source>
</evidence>
<organism evidence="3 4">
    <name type="scientific">Candidatus Komeilibacteria bacterium RIFCSPLOWO2_02_FULL_48_11</name>
    <dbReference type="NCBI Taxonomy" id="1798553"/>
    <lineage>
        <taxon>Bacteria</taxon>
        <taxon>Candidatus Komeiliibacteriota</taxon>
    </lineage>
</organism>
<dbReference type="EMBL" id="MHKO01000050">
    <property type="protein sequence ID" value="OGY91247.1"/>
    <property type="molecule type" value="Genomic_DNA"/>
</dbReference>
<keyword evidence="2" id="KW-0812">Transmembrane</keyword>
<protein>
    <submittedName>
        <fullName evidence="3">Uncharacterized protein</fullName>
    </submittedName>
</protein>
<comment type="caution">
    <text evidence="3">The sequence shown here is derived from an EMBL/GenBank/DDBJ whole genome shotgun (WGS) entry which is preliminary data.</text>
</comment>
<evidence type="ECO:0000256" key="2">
    <source>
        <dbReference type="SAM" id="Phobius"/>
    </source>
</evidence>
<feature type="region of interest" description="Disordered" evidence="1">
    <location>
        <begin position="97"/>
        <end position="119"/>
    </location>
</feature>
<gene>
    <name evidence="3" type="ORF">A3H70_05130</name>
</gene>
<evidence type="ECO:0000313" key="3">
    <source>
        <dbReference type="EMBL" id="OGY91247.1"/>
    </source>
</evidence>
<keyword evidence="2" id="KW-0472">Membrane</keyword>
<dbReference type="STRING" id="1798553.A3H70_05130"/>
<accession>A0A1G2BSM2</accession>
<feature type="transmembrane region" description="Helical" evidence="2">
    <location>
        <begin position="17"/>
        <end position="39"/>
    </location>
</feature>
<keyword evidence="2" id="KW-1133">Transmembrane helix</keyword>
<feature type="compositionally biased region" description="Low complexity" evidence="1">
    <location>
        <begin position="101"/>
        <end position="110"/>
    </location>
</feature>
<proteinExistence type="predicted"/>
<evidence type="ECO:0000256" key="1">
    <source>
        <dbReference type="SAM" id="MobiDB-lite"/>
    </source>
</evidence>
<dbReference type="AlphaFoldDB" id="A0A1G2BSM2"/>
<sequence length="119" mass="13211">MHLPKLKFSVRPADPVVYLRLSILAFSTLIAAGLLFVLYHDFYQTIVQAETVLVLKQEVALKDVAMELFNKVKDLNTYKQSALLPGIIPDPFASEYNSAPETSAEASTTTQVINDEPNL</sequence>
<name>A0A1G2BSM2_9BACT</name>
<reference evidence="3 4" key="1">
    <citation type="journal article" date="2016" name="Nat. Commun.">
        <title>Thousands of microbial genomes shed light on interconnected biogeochemical processes in an aquifer system.</title>
        <authorList>
            <person name="Anantharaman K."/>
            <person name="Brown C.T."/>
            <person name="Hug L.A."/>
            <person name="Sharon I."/>
            <person name="Castelle C.J."/>
            <person name="Probst A.J."/>
            <person name="Thomas B.C."/>
            <person name="Singh A."/>
            <person name="Wilkins M.J."/>
            <person name="Karaoz U."/>
            <person name="Brodie E.L."/>
            <person name="Williams K.H."/>
            <person name="Hubbard S.S."/>
            <person name="Banfield J.F."/>
        </authorList>
    </citation>
    <scope>NUCLEOTIDE SEQUENCE [LARGE SCALE GENOMIC DNA]</scope>
</reference>